<accession>A0A285LQ71</accession>
<evidence type="ECO:0000313" key="1">
    <source>
        <dbReference type="EMBL" id="SNY87062.1"/>
    </source>
</evidence>
<gene>
    <name evidence="1" type="ORF">SAMN04244553_3996</name>
</gene>
<dbReference type="EMBL" id="OBEG01000004">
    <property type="protein sequence ID" value="SNY87062.1"/>
    <property type="molecule type" value="Genomic_DNA"/>
</dbReference>
<keyword evidence="2" id="KW-1185">Reference proteome</keyword>
<dbReference type="AlphaFoldDB" id="A0A285LQ71"/>
<organism evidence="1 2">
    <name type="scientific">Nocardia amikacinitolerans</name>
    <dbReference type="NCBI Taxonomy" id="756689"/>
    <lineage>
        <taxon>Bacteria</taxon>
        <taxon>Bacillati</taxon>
        <taxon>Actinomycetota</taxon>
        <taxon>Actinomycetes</taxon>
        <taxon>Mycobacteriales</taxon>
        <taxon>Nocardiaceae</taxon>
        <taxon>Nocardia</taxon>
    </lineage>
</organism>
<dbReference type="Proteomes" id="UP000219565">
    <property type="component" value="Unassembled WGS sequence"/>
</dbReference>
<evidence type="ECO:0000313" key="2">
    <source>
        <dbReference type="Proteomes" id="UP000219565"/>
    </source>
</evidence>
<protein>
    <submittedName>
        <fullName evidence="1">Uncharacterized protein</fullName>
    </submittedName>
</protein>
<sequence length="54" mass="5499">MIAATTATPTSATAPITTHFVGDEFSLALSVECTIGLPLEPASSPKTPPVYPVV</sequence>
<name>A0A285LQ71_9NOCA</name>
<proteinExistence type="predicted"/>
<reference evidence="1 2" key="1">
    <citation type="submission" date="2017-09" db="EMBL/GenBank/DDBJ databases">
        <authorList>
            <person name="Ehlers B."/>
            <person name="Leendertz F.H."/>
        </authorList>
    </citation>
    <scope>NUCLEOTIDE SEQUENCE [LARGE SCALE GENOMIC DNA]</scope>
    <source>
        <strain evidence="1 2">DSM 45537</strain>
    </source>
</reference>